<dbReference type="SUPFAM" id="SSF53182">
    <property type="entry name" value="Pyrrolidone carboxyl peptidase (pyroglutamate aminopeptidase)"/>
    <property type="match status" value="1"/>
</dbReference>
<evidence type="ECO:0000313" key="14">
    <source>
        <dbReference type="Proteomes" id="UP000694408"/>
    </source>
</evidence>
<dbReference type="EC" id="3.4.19.3" evidence="10"/>
<dbReference type="PANTHER" id="PTHR23402">
    <property type="entry name" value="PROTEASE FAMILY C15 PYROGLUTAMYL-PEPTIDASE I-RELATED"/>
    <property type="match status" value="1"/>
</dbReference>
<accession>A0A8C5IPL6</accession>
<keyword evidence="9" id="KW-0788">Thiol protease</keyword>
<feature type="region of interest" description="Disordered" evidence="12">
    <location>
        <begin position="101"/>
        <end position="317"/>
    </location>
</feature>
<evidence type="ECO:0000256" key="9">
    <source>
        <dbReference type="ARBA" id="ARBA00022807"/>
    </source>
</evidence>
<dbReference type="PROSITE" id="PS01333">
    <property type="entry name" value="PYRASE_GLU"/>
    <property type="match status" value="1"/>
</dbReference>
<evidence type="ECO:0000256" key="6">
    <source>
        <dbReference type="ARBA" id="ARBA00022490"/>
    </source>
</evidence>
<evidence type="ECO:0000256" key="11">
    <source>
        <dbReference type="PROSITE-ProRule" id="PRU10077"/>
    </source>
</evidence>
<name>A0A8C5IPL6_JUNHY</name>
<dbReference type="PANTHER" id="PTHR23402:SF16">
    <property type="entry name" value="PYROGLUTAMYL-PEPTIDASE 1"/>
    <property type="match status" value="1"/>
</dbReference>
<comment type="similarity">
    <text evidence="4">Belongs to the peptidase C15 family.</text>
</comment>
<protein>
    <recommendedName>
        <fullName evidence="10">Pyroglutamyl-peptidase I</fullName>
        <ecNumber evidence="10">3.4.19.3</ecNumber>
    </recommendedName>
</protein>
<dbReference type="Proteomes" id="UP000694408">
    <property type="component" value="Unplaced"/>
</dbReference>
<dbReference type="InterPro" id="IPR000816">
    <property type="entry name" value="Peptidase_C15"/>
</dbReference>
<comment type="catalytic activity">
    <reaction evidence="1 10">
        <text>Release of an N-terminal pyroglutamyl group from a polypeptide, the second amino acid generally not being Pro.</text>
        <dbReference type="EC" id="3.4.19.3"/>
    </reaction>
</comment>
<keyword evidence="7" id="KW-0645">Protease</keyword>
<feature type="compositionally biased region" description="Polar residues" evidence="12">
    <location>
        <begin position="236"/>
        <end position="250"/>
    </location>
</feature>
<evidence type="ECO:0000256" key="1">
    <source>
        <dbReference type="ARBA" id="ARBA00001770"/>
    </source>
</evidence>
<dbReference type="AlphaFoldDB" id="A0A8C5IPL6"/>
<feature type="active site" evidence="11">
    <location>
        <position position="454"/>
    </location>
</feature>
<feature type="compositionally biased region" description="Basic residues" evidence="12">
    <location>
        <begin position="269"/>
        <end position="282"/>
    </location>
</feature>
<keyword evidence="8" id="KW-0378">Hydrolase</keyword>
<dbReference type="GO" id="GO:0016920">
    <property type="term" value="F:pyroglutamyl-peptidase activity"/>
    <property type="evidence" value="ECO:0007669"/>
    <property type="project" value="UniProtKB-EC"/>
</dbReference>
<keyword evidence="6" id="KW-0963">Cytoplasm</keyword>
<dbReference type="GO" id="GO:0006508">
    <property type="term" value="P:proteolysis"/>
    <property type="evidence" value="ECO:0007669"/>
    <property type="project" value="UniProtKB-KW"/>
</dbReference>
<dbReference type="Pfam" id="PF01470">
    <property type="entry name" value="Peptidase_C15"/>
    <property type="match status" value="1"/>
</dbReference>
<evidence type="ECO:0000256" key="5">
    <source>
        <dbReference type="ARBA" id="ARBA00011245"/>
    </source>
</evidence>
<comment type="function">
    <text evidence="2">Removes 5-oxoproline from various penultimate amino acid residues except L-proline.</text>
</comment>
<dbReference type="InterPro" id="IPR036440">
    <property type="entry name" value="Peptidase_C15-like_sf"/>
</dbReference>
<dbReference type="GO" id="GO:0005829">
    <property type="term" value="C:cytosol"/>
    <property type="evidence" value="ECO:0007669"/>
    <property type="project" value="InterPro"/>
</dbReference>
<evidence type="ECO:0000256" key="8">
    <source>
        <dbReference type="ARBA" id="ARBA00022801"/>
    </source>
</evidence>
<reference evidence="13" key="2">
    <citation type="submission" date="2025-09" db="UniProtKB">
        <authorList>
            <consortium name="Ensembl"/>
        </authorList>
    </citation>
    <scope>IDENTIFICATION</scope>
</reference>
<dbReference type="PROSITE" id="PS01334">
    <property type="entry name" value="PYRASE_CYS"/>
    <property type="match status" value="1"/>
</dbReference>
<feature type="compositionally biased region" description="Basic and acidic residues" evidence="12">
    <location>
        <begin position="150"/>
        <end position="176"/>
    </location>
</feature>
<comment type="subcellular location">
    <subcellularLocation>
        <location evidence="3">Cytoplasm</location>
    </subcellularLocation>
</comment>
<evidence type="ECO:0000256" key="2">
    <source>
        <dbReference type="ARBA" id="ARBA00002280"/>
    </source>
</evidence>
<dbReference type="InterPro" id="IPR033693">
    <property type="entry name" value="PGPEP1_Glu_AS"/>
</dbReference>
<evidence type="ECO:0000256" key="4">
    <source>
        <dbReference type="ARBA" id="ARBA00006641"/>
    </source>
</evidence>
<dbReference type="Ensembl" id="ENSJHYT00000009216.1">
    <property type="protein sequence ID" value="ENSJHYP00000007572.1"/>
    <property type="gene ID" value="ENSJHYG00000006029.1"/>
</dbReference>
<dbReference type="Gene3D" id="3.40.630.20">
    <property type="entry name" value="Peptidase C15, pyroglutamyl peptidase I-like"/>
    <property type="match status" value="1"/>
</dbReference>
<proteinExistence type="inferred from homology"/>
<dbReference type="FunFam" id="3.40.630.20:FF:000002">
    <property type="entry name" value="Pyroglutamyl-peptidase 1"/>
    <property type="match status" value="1"/>
</dbReference>
<evidence type="ECO:0000256" key="7">
    <source>
        <dbReference type="ARBA" id="ARBA00022670"/>
    </source>
</evidence>
<evidence type="ECO:0000256" key="10">
    <source>
        <dbReference type="PROSITE-ProRule" id="PRU10076"/>
    </source>
</evidence>
<comment type="subunit">
    <text evidence="5">Monomer.</text>
</comment>
<evidence type="ECO:0000256" key="3">
    <source>
        <dbReference type="ARBA" id="ARBA00004496"/>
    </source>
</evidence>
<sequence length="514" mass="54923">MTLNLHFRQRLHLHSSDVNYSRASLAGDRAGEPLGTDLGASPVCSRCSPRALPCPVTVPVLQPYPRCADHLPQVDVHPVVAAHQVPIVRLPVLQLHQLRENGGHGAPVPGRSRCHPRGTGEGSGAGPRGPYSPWGGSAPSSARTGAAVGGREEKGLSTDRLRDTGRGTDPSTERGTGHAIPGGGDEMIQALPSDPAASRARFPVPPVSGAPLTIVPDREPPTRRALPLKPPPAPRGTNQSAARSRGSQSEHGAVPPQPIRARITAWPRRAARSAPLRRHRPGRAAPGWDGARSAPPGTANALRAAPQPASEPREAQGFGPFGEHAVNASWIAVQELEKLGLRDDVDLHVYEVPVEYQTVQRLIPALWKKHSPQLVVHVGVSGMATTVTLEKCGHNVGYKGLDNCRFCPGSQCCVEGGPECIDSIIDMDAVSSRVSALGLDVTVTISKDAGRYLCDFTYYTSLYQSHGRSAFVHVPPLGKPYSAEQLGRALQAIIEEMLDFLEHSEDKINCQHEH</sequence>
<keyword evidence="14" id="KW-1185">Reference proteome</keyword>
<reference evidence="13" key="1">
    <citation type="submission" date="2025-08" db="UniProtKB">
        <authorList>
            <consortium name="Ensembl"/>
        </authorList>
    </citation>
    <scope>IDENTIFICATION</scope>
</reference>
<evidence type="ECO:0000256" key="12">
    <source>
        <dbReference type="SAM" id="MobiDB-lite"/>
    </source>
</evidence>
<dbReference type="CDD" id="cd00501">
    <property type="entry name" value="Peptidase_C15"/>
    <property type="match status" value="1"/>
</dbReference>
<dbReference type="InterPro" id="IPR033694">
    <property type="entry name" value="PGPEP1_Cys_AS"/>
</dbReference>
<dbReference type="PRINTS" id="PR00706">
    <property type="entry name" value="PYROGLUPTASE"/>
</dbReference>
<feature type="active site" evidence="10">
    <location>
        <position position="390"/>
    </location>
</feature>
<organism evidence="13 14">
    <name type="scientific">Junco hyemalis</name>
    <name type="common">Dark-eyed junco</name>
    <dbReference type="NCBI Taxonomy" id="40217"/>
    <lineage>
        <taxon>Eukaryota</taxon>
        <taxon>Metazoa</taxon>
        <taxon>Chordata</taxon>
        <taxon>Craniata</taxon>
        <taxon>Vertebrata</taxon>
        <taxon>Euteleostomi</taxon>
        <taxon>Archelosauria</taxon>
        <taxon>Archosauria</taxon>
        <taxon>Dinosauria</taxon>
        <taxon>Saurischia</taxon>
        <taxon>Theropoda</taxon>
        <taxon>Coelurosauria</taxon>
        <taxon>Aves</taxon>
        <taxon>Neognathae</taxon>
        <taxon>Neoaves</taxon>
        <taxon>Telluraves</taxon>
        <taxon>Australaves</taxon>
        <taxon>Passeriformes</taxon>
        <taxon>Passerellidae</taxon>
        <taxon>Junco</taxon>
    </lineage>
</organism>
<dbReference type="InterPro" id="IPR016125">
    <property type="entry name" value="Peptidase_C15-like"/>
</dbReference>
<evidence type="ECO:0000313" key="13">
    <source>
        <dbReference type="Ensembl" id="ENSJHYP00000007572.1"/>
    </source>
</evidence>